<dbReference type="EMBL" id="JBJQND010000009">
    <property type="protein sequence ID" value="KAL3865982.1"/>
    <property type="molecule type" value="Genomic_DNA"/>
</dbReference>
<evidence type="ECO:0000256" key="1">
    <source>
        <dbReference type="ARBA" id="ARBA00005298"/>
    </source>
</evidence>
<dbReference type="Gene3D" id="2.60.40.640">
    <property type="match status" value="2"/>
</dbReference>
<dbReference type="SMART" id="SM01017">
    <property type="entry name" value="Arrestin_C"/>
    <property type="match status" value="1"/>
</dbReference>
<evidence type="ECO:0000313" key="5">
    <source>
        <dbReference type="Proteomes" id="UP001634394"/>
    </source>
</evidence>
<sequence>MSSRKVGCSSVELKMTTMFHAAHKSLSKTKQICKLKRGPIGRGDTDIWNGELFQVPPLPPTIRAVCNGKAFVHWTEQRMRGPGESQYRNIRHHSAAEKYMEQAVILYGNKEKCYLPIGRHSYPFQFQLPSVIPSSFEGDHGYIRFWIKGTIEKNRRTYHVTKLPFTVISPLDLNKLPAANEPVHIAKCKKLCCLCCLTGPITASLSLAKRGYVPGEPIRIEAEILNMSSRKVGCSSVELKMTTMFHAAHKSLSKTKQICKLKRGPIGRGDTDIWNGELFQVPPLPPSFLIGCDIIDVRYILELRVEPLGPAFDLTVPVEILLGTVPIQQVMYENQPRGDQHVTHASHLQQPSSVHMLPRQPAELFCNPAHSRCTPPGFNGRLGYRCQGQRHENSRASAGHGYSPSNTSSPHSTISSQSTQMRYSSQYAESVFGKTDIHDEDDSEGTRGQLKFAPSYIYYNIWNK</sequence>
<comment type="caution">
    <text evidence="4">The sequence shown here is derived from an EMBL/GenBank/DDBJ whole genome shotgun (WGS) entry which is preliminary data.</text>
</comment>
<comment type="similarity">
    <text evidence="1">Belongs to the arrestin family.</text>
</comment>
<organism evidence="4 5">
    <name type="scientific">Sinanodonta woodiana</name>
    <name type="common">Chinese pond mussel</name>
    <name type="synonym">Anodonta woodiana</name>
    <dbReference type="NCBI Taxonomy" id="1069815"/>
    <lineage>
        <taxon>Eukaryota</taxon>
        <taxon>Metazoa</taxon>
        <taxon>Spiralia</taxon>
        <taxon>Lophotrochozoa</taxon>
        <taxon>Mollusca</taxon>
        <taxon>Bivalvia</taxon>
        <taxon>Autobranchia</taxon>
        <taxon>Heteroconchia</taxon>
        <taxon>Palaeoheterodonta</taxon>
        <taxon>Unionida</taxon>
        <taxon>Unionoidea</taxon>
        <taxon>Unionidae</taxon>
        <taxon>Unioninae</taxon>
        <taxon>Sinanodonta</taxon>
    </lineage>
</organism>
<dbReference type="Pfam" id="PF02752">
    <property type="entry name" value="Arrestin_C"/>
    <property type="match status" value="1"/>
</dbReference>
<dbReference type="InterPro" id="IPR014756">
    <property type="entry name" value="Ig_E-set"/>
</dbReference>
<proteinExistence type="inferred from homology"/>
<evidence type="ECO:0000313" key="4">
    <source>
        <dbReference type="EMBL" id="KAL3865982.1"/>
    </source>
</evidence>
<evidence type="ECO:0000256" key="2">
    <source>
        <dbReference type="SAM" id="MobiDB-lite"/>
    </source>
</evidence>
<name>A0ABD3VWJ0_SINWO</name>
<protein>
    <recommendedName>
        <fullName evidence="3">Arrestin C-terminal-like domain-containing protein</fullName>
    </recommendedName>
</protein>
<dbReference type="InterPro" id="IPR011022">
    <property type="entry name" value="Arrestin_C-like"/>
</dbReference>
<dbReference type="InterPro" id="IPR050357">
    <property type="entry name" value="Arrestin_domain-protein"/>
</dbReference>
<reference evidence="4 5" key="1">
    <citation type="submission" date="2024-11" db="EMBL/GenBank/DDBJ databases">
        <title>Chromosome-level genome assembly of the freshwater bivalve Anodonta woodiana.</title>
        <authorList>
            <person name="Chen X."/>
        </authorList>
    </citation>
    <scope>NUCLEOTIDE SEQUENCE [LARGE SCALE GENOMIC DNA]</scope>
    <source>
        <strain evidence="4">MN2024</strain>
        <tissue evidence="4">Gills</tissue>
    </source>
</reference>
<gene>
    <name evidence="4" type="ORF">ACJMK2_043324</name>
</gene>
<dbReference type="PANTHER" id="PTHR11188">
    <property type="entry name" value="ARRESTIN DOMAIN CONTAINING PROTEIN"/>
    <property type="match status" value="1"/>
</dbReference>
<dbReference type="SUPFAM" id="SSF81296">
    <property type="entry name" value="E set domains"/>
    <property type="match status" value="2"/>
</dbReference>
<dbReference type="PANTHER" id="PTHR11188:SF176">
    <property type="entry name" value="ARRESTIN DOMAIN-CONTAINING PROTEIN 1"/>
    <property type="match status" value="1"/>
</dbReference>
<keyword evidence="5" id="KW-1185">Reference proteome</keyword>
<dbReference type="InterPro" id="IPR011021">
    <property type="entry name" value="Arrestin-like_N"/>
</dbReference>
<dbReference type="AlphaFoldDB" id="A0ABD3VWJ0"/>
<feature type="region of interest" description="Disordered" evidence="2">
    <location>
        <begin position="389"/>
        <end position="420"/>
    </location>
</feature>
<dbReference type="Proteomes" id="UP001634394">
    <property type="component" value="Unassembled WGS sequence"/>
</dbReference>
<dbReference type="InterPro" id="IPR014752">
    <property type="entry name" value="Arrestin-like_C"/>
</dbReference>
<feature type="domain" description="Arrestin C-terminal-like" evidence="3">
    <location>
        <begin position="197"/>
        <end position="327"/>
    </location>
</feature>
<evidence type="ECO:0000259" key="3">
    <source>
        <dbReference type="SMART" id="SM01017"/>
    </source>
</evidence>
<dbReference type="Pfam" id="PF00339">
    <property type="entry name" value="Arrestin_N"/>
    <property type="match status" value="1"/>
</dbReference>
<accession>A0ABD3VWJ0</accession>
<feature type="compositionally biased region" description="Low complexity" evidence="2">
    <location>
        <begin position="403"/>
        <end position="420"/>
    </location>
</feature>